<dbReference type="EMBL" id="JAVFWL010000006">
    <property type="protein sequence ID" value="KAK6763013.1"/>
    <property type="molecule type" value="Genomic_DNA"/>
</dbReference>
<name>A0ABR1EK50_NECAM</name>
<comment type="caution">
    <text evidence="3">The sequence shown here is derived from an EMBL/GenBank/DDBJ whole genome shotgun (WGS) entry which is preliminary data.</text>
</comment>
<dbReference type="InterPro" id="IPR001995">
    <property type="entry name" value="Peptidase_A2_cat"/>
</dbReference>
<reference evidence="3 4" key="1">
    <citation type="submission" date="2023-08" db="EMBL/GenBank/DDBJ databases">
        <title>A Necator americanus chromosomal reference genome.</title>
        <authorList>
            <person name="Ilik V."/>
            <person name="Petrzelkova K.J."/>
            <person name="Pardy F."/>
            <person name="Fuh T."/>
            <person name="Niatou-Singa F.S."/>
            <person name="Gouil Q."/>
            <person name="Baker L."/>
            <person name="Ritchie M.E."/>
            <person name="Jex A.R."/>
            <person name="Gazzola D."/>
            <person name="Li H."/>
            <person name="Toshio Fujiwara R."/>
            <person name="Zhan B."/>
            <person name="Aroian R.V."/>
            <person name="Pafco B."/>
            <person name="Schwarz E.M."/>
        </authorList>
    </citation>
    <scope>NUCLEOTIDE SEQUENCE [LARGE SCALE GENOMIC DNA]</scope>
    <source>
        <strain evidence="3 4">Aroian</strain>
        <tissue evidence="3">Whole animal</tissue>
    </source>
</reference>
<dbReference type="Proteomes" id="UP001303046">
    <property type="component" value="Unassembled WGS sequence"/>
</dbReference>
<dbReference type="PROSITE" id="PS50175">
    <property type="entry name" value="ASP_PROT_RETROV"/>
    <property type="match status" value="1"/>
</dbReference>
<evidence type="ECO:0000313" key="4">
    <source>
        <dbReference type="Proteomes" id="UP001303046"/>
    </source>
</evidence>
<accession>A0ABR1EK50</accession>
<feature type="domain" description="Peptidase A2" evidence="2">
    <location>
        <begin position="18"/>
        <end position="102"/>
    </location>
</feature>
<keyword evidence="4" id="KW-1185">Reference proteome</keyword>
<sequence length="116" mass="13029">MTNEENVWNCNKREFEKMLVFFDSGAQKTVIEESLPERFGLYRGKAEICTISGIGGHIECFKSHIVHMRIGTAFGEVINMKIQTKPAITSGFPSVNLSPVDIEFLKENSICVTNKT</sequence>
<dbReference type="SUPFAM" id="SSF50630">
    <property type="entry name" value="Acid proteases"/>
    <property type="match status" value="1"/>
</dbReference>
<evidence type="ECO:0000313" key="3">
    <source>
        <dbReference type="EMBL" id="KAK6763013.1"/>
    </source>
</evidence>
<dbReference type="InterPro" id="IPR021109">
    <property type="entry name" value="Peptidase_aspartic_dom_sf"/>
</dbReference>
<evidence type="ECO:0000256" key="1">
    <source>
        <dbReference type="ARBA" id="ARBA00022801"/>
    </source>
</evidence>
<organism evidence="3 4">
    <name type="scientific">Necator americanus</name>
    <name type="common">Human hookworm</name>
    <dbReference type="NCBI Taxonomy" id="51031"/>
    <lineage>
        <taxon>Eukaryota</taxon>
        <taxon>Metazoa</taxon>
        <taxon>Ecdysozoa</taxon>
        <taxon>Nematoda</taxon>
        <taxon>Chromadorea</taxon>
        <taxon>Rhabditida</taxon>
        <taxon>Rhabditina</taxon>
        <taxon>Rhabditomorpha</taxon>
        <taxon>Strongyloidea</taxon>
        <taxon>Ancylostomatidae</taxon>
        <taxon>Bunostominae</taxon>
        <taxon>Necator</taxon>
    </lineage>
</organism>
<protein>
    <recommendedName>
        <fullName evidence="2">Peptidase A2 domain-containing protein</fullName>
    </recommendedName>
</protein>
<proteinExistence type="predicted"/>
<evidence type="ECO:0000259" key="2">
    <source>
        <dbReference type="PROSITE" id="PS50175"/>
    </source>
</evidence>
<dbReference type="Gene3D" id="2.40.70.10">
    <property type="entry name" value="Acid Proteases"/>
    <property type="match status" value="1"/>
</dbReference>
<keyword evidence="1" id="KW-0378">Hydrolase</keyword>
<gene>
    <name evidence="3" type="primary">Necator_chrX.g23806</name>
    <name evidence="3" type="ORF">RB195_023642</name>
</gene>